<dbReference type="AlphaFoldDB" id="A0A7I7PAG4"/>
<dbReference type="SUPFAM" id="SSF53335">
    <property type="entry name" value="S-adenosyl-L-methionine-dependent methyltransferases"/>
    <property type="match status" value="1"/>
</dbReference>
<sequence>MAPNRRGSRGLTADPEELQPTATTDYGEAMASRQTLFRVFYAIGFTPWDGHPLSTALGELVEGADALPPGSALDVGCGTGDASIYLAQHGWHVTGVDFTAKAVDKARAKAKAAGAAVDFVHADVTHLRQGGIKGPFQLVVDNGCFHGMSDHDRDLYVEEISAVAAPDARLLLLAFKRSGGFGPPGVDQPEVERRFTPAWALLSAADEPRWTPQGGIAGRFAARFEGRRYLLERQR</sequence>
<dbReference type="Proteomes" id="UP000466894">
    <property type="component" value="Chromosome"/>
</dbReference>
<dbReference type="CDD" id="cd02440">
    <property type="entry name" value="AdoMet_MTases"/>
    <property type="match status" value="1"/>
</dbReference>
<proteinExistence type="predicted"/>
<dbReference type="Gene3D" id="3.40.50.150">
    <property type="entry name" value="Vaccinia Virus protein VP39"/>
    <property type="match status" value="1"/>
</dbReference>
<evidence type="ECO:0000256" key="2">
    <source>
        <dbReference type="SAM" id="MobiDB-lite"/>
    </source>
</evidence>
<feature type="region of interest" description="Disordered" evidence="2">
    <location>
        <begin position="1"/>
        <end position="22"/>
    </location>
</feature>
<evidence type="ECO:0000313" key="4">
    <source>
        <dbReference type="EMBL" id="BBY05576.1"/>
    </source>
</evidence>
<dbReference type="KEGG" id="mnv:MNVI_08940"/>
<dbReference type="InterPro" id="IPR029063">
    <property type="entry name" value="SAM-dependent_MTases_sf"/>
</dbReference>
<evidence type="ECO:0000259" key="3">
    <source>
        <dbReference type="Pfam" id="PF13649"/>
    </source>
</evidence>
<reference evidence="4 5" key="1">
    <citation type="journal article" date="2019" name="Emerg. Microbes Infect.">
        <title>Comprehensive subspecies identification of 175 nontuberculous mycobacteria species based on 7547 genomic profiles.</title>
        <authorList>
            <person name="Matsumoto Y."/>
            <person name="Kinjo T."/>
            <person name="Motooka D."/>
            <person name="Nabeya D."/>
            <person name="Jung N."/>
            <person name="Uechi K."/>
            <person name="Horii T."/>
            <person name="Iida T."/>
            <person name="Fujita J."/>
            <person name="Nakamura S."/>
        </authorList>
    </citation>
    <scope>NUCLEOTIDE SEQUENCE [LARGE SCALE GENOMIC DNA]</scope>
    <source>
        <strain evidence="4 5">JCM 16367</strain>
    </source>
</reference>
<dbReference type="PANTHER" id="PTHR43861">
    <property type="entry name" value="TRANS-ACONITATE 2-METHYLTRANSFERASE-RELATED"/>
    <property type="match status" value="1"/>
</dbReference>
<dbReference type="GO" id="GO:0016740">
    <property type="term" value="F:transferase activity"/>
    <property type="evidence" value="ECO:0007669"/>
    <property type="project" value="UniProtKB-KW"/>
</dbReference>
<dbReference type="InterPro" id="IPR041698">
    <property type="entry name" value="Methyltransf_25"/>
</dbReference>
<gene>
    <name evidence="4" type="ORF">MNVI_08940</name>
</gene>
<accession>A0A7I7PAG4</accession>
<keyword evidence="1" id="KW-0808">Transferase</keyword>
<evidence type="ECO:0000256" key="1">
    <source>
        <dbReference type="ARBA" id="ARBA00022679"/>
    </source>
</evidence>
<protein>
    <recommendedName>
        <fullName evidence="3">Methyltransferase domain-containing protein</fullName>
    </recommendedName>
</protein>
<organism evidence="4 5">
    <name type="scientific">Mycobacterium noviomagense</name>
    <dbReference type="NCBI Taxonomy" id="459858"/>
    <lineage>
        <taxon>Bacteria</taxon>
        <taxon>Bacillati</taxon>
        <taxon>Actinomycetota</taxon>
        <taxon>Actinomycetes</taxon>
        <taxon>Mycobacteriales</taxon>
        <taxon>Mycobacteriaceae</taxon>
        <taxon>Mycobacterium</taxon>
    </lineage>
</organism>
<dbReference type="Pfam" id="PF13649">
    <property type="entry name" value="Methyltransf_25"/>
    <property type="match status" value="1"/>
</dbReference>
<name>A0A7I7PAG4_9MYCO</name>
<feature type="domain" description="Methyltransferase" evidence="3">
    <location>
        <begin position="73"/>
        <end position="166"/>
    </location>
</feature>
<dbReference type="EMBL" id="AP022583">
    <property type="protein sequence ID" value="BBY05576.1"/>
    <property type="molecule type" value="Genomic_DNA"/>
</dbReference>
<evidence type="ECO:0000313" key="5">
    <source>
        <dbReference type="Proteomes" id="UP000466894"/>
    </source>
</evidence>